<evidence type="ECO:0000313" key="1">
    <source>
        <dbReference type="EMBL" id="VDM93918.1"/>
    </source>
</evidence>
<proteinExistence type="predicted"/>
<evidence type="ECO:0000313" key="3">
    <source>
        <dbReference type="WBParaSite" id="nOo.2.0.1.t10191-RA"/>
    </source>
</evidence>
<dbReference type="WBParaSite" id="nOo.2.0.1.t10191-RA">
    <property type="protein sequence ID" value="nOo.2.0.1.t10191-RA"/>
    <property type="gene ID" value="nOo.2.0.1.g10191"/>
</dbReference>
<organism evidence="3">
    <name type="scientific">Onchocerca ochengi</name>
    <name type="common">Filarial nematode worm</name>
    <dbReference type="NCBI Taxonomy" id="42157"/>
    <lineage>
        <taxon>Eukaryota</taxon>
        <taxon>Metazoa</taxon>
        <taxon>Ecdysozoa</taxon>
        <taxon>Nematoda</taxon>
        <taxon>Chromadorea</taxon>
        <taxon>Rhabditida</taxon>
        <taxon>Spirurina</taxon>
        <taxon>Spiruromorpha</taxon>
        <taxon>Filarioidea</taxon>
        <taxon>Onchocercidae</taxon>
        <taxon>Onchocerca</taxon>
    </lineage>
</organism>
<protein>
    <submittedName>
        <fullName evidence="3">Saposin B-type domain-containing protein</fullName>
    </submittedName>
</protein>
<keyword evidence="2" id="KW-1185">Reference proteome</keyword>
<dbReference type="Proteomes" id="UP000271087">
    <property type="component" value="Unassembled WGS sequence"/>
</dbReference>
<gene>
    <name evidence="1" type="ORF">NOO_LOCUS10191</name>
</gene>
<reference evidence="1 2" key="2">
    <citation type="submission" date="2018-08" db="EMBL/GenBank/DDBJ databases">
        <authorList>
            <person name="Laetsch R D."/>
            <person name="Stevens L."/>
            <person name="Kumar S."/>
            <person name="Blaxter L. M."/>
        </authorList>
    </citation>
    <scope>NUCLEOTIDE SEQUENCE [LARGE SCALE GENOMIC DNA]</scope>
</reference>
<evidence type="ECO:0000313" key="2">
    <source>
        <dbReference type="Proteomes" id="UP000271087"/>
    </source>
</evidence>
<sequence>SLCGTYLESLLEALKVCCKVISSVFLGLTRCAEGLAGQGLAQT</sequence>
<reference evidence="3" key="1">
    <citation type="submission" date="2016-06" db="UniProtKB">
        <authorList>
            <consortium name="WormBaseParasite"/>
        </authorList>
    </citation>
    <scope>IDENTIFICATION</scope>
</reference>
<dbReference type="AlphaFoldDB" id="A0A182EPY1"/>
<dbReference type="EMBL" id="UYRW01005615">
    <property type="protein sequence ID" value="VDM93918.1"/>
    <property type="molecule type" value="Genomic_DNA"/>
</dbReference>
<name>A0A182EPY1_ONCOC</name>
<accession>A0A182EPY1</accession>